<sequence>MASPAVGVGGGDVRRV</sequence>
<keyword evidence="2" id="KW-1185">Reference proteome</keyword>
<accession>A0A392VGC6</accession>
<organism evidence="1 2">
    <name type="scientific">Trifolium medium</name>
    <dbReference type="NCBI Taxonomy" id="97028"/>
    <lineage>
        <taxon>Eukaryota</taxon>
        <taxon>Viridiplantae</taxon>
        <taxon>Streptophyta</taxon>
        <taxon>Embryophyta</taxon>
        <taxon>Tracheophyta</taxon>
        <taxon>Spermatophyta</taxon>
        <taxon>Magnoliopsida</taxon>
        <taxon>eudicotyledons</taxon>
        <taxon>Gunneridae</taxon>
        <taxon>Pentapetalae</taxon>
        <taxon>rosids</taxon>
        <taxon>fabids</taxon>
        <taxon>Fabales</taxon>
        <taxon>Fabaceae</taxon>
        <taxon>Papilionoideae</taxon>
        <taxon>50 kb inversion clade</taxon>
        <taxon>NPAAA clade</taxon>
        <taxon>Hologalegina</taxon>
        <taxon>IRL clade</taxon>
        <taxon>Trifolieae</taxon>
        <taxon>Trifolium</taxon>
    </lineage>
</organism>
<reference evidence="1 2" key="1">
    <citation type="journal article" date="2018" name="Front. Plant Sci.">
        <title>Red Clover (Trifolium pratense) and Zigzag Clover (T. medium) - A Picture of Genomic Similarities and Differences.</title>
        <authorList>
            <person name="Dluhosova J."/>
            <person name="Istvanek J."/>
            <person name="Nedelnik J."/>
            <person name="Repkova J."/>
        </authorList>
    </citation>
    <scope>NUCLEOTIDE SEQUENCE [LARGE SCALE GENOMIC DNA]</scope>
    <source>
        <strain evidence="2">cv. 10/8</strain>
        <tissue evidence="1">Leaf</tissue>
    </source>
</reference>
<protein>
    <submittedName>
        <fullName evidence="1">Uncharacterized protein</fullName>
    </submittedName>
</protein>
<dbReference type="Proteomes" id="UP000265520">
    <property type="component" value="Unassembled WGS sequence"/>
</dbReference>
<evidence type="ECO:0000313" key="2">
    <source>
        <dbReference type="Proteomes" id="UP000265520"/>
    </source>
</evidence>
<name>A0A392VGC6_9FABA</name>
<dbReference type="AlphaFoldDB" id="A0A392VGC6"/>
<comment type="caution">
    <text evidence="1">The sequence shown here is derived from an EMBL/GenBank/DDBJ whole genome shotgun (WGS) entry which is preliminary data.</text>
</comment>
<evidence type="ECO:0000313" key="1">
    <source>
        <dbReference type="EMBL" id="MCI86492.1"/>
    </source>
</evidence>
<feature type="non-terminal residue" evidence="1">
    <location>
        <position position="16"/>
    </location>
</feature>
<proteinExistence type="predicted"/>
<dbReference type="EMBL" id="LXQA011142160">
    <property type="protein sequence ID" value="MCI86492.1"/>
    <property type="molecule type" value="Genomic_DNA"/>
</dbReference>